<accession>A0ABU6N519</accession>
<sequence length="197" mass="21177">MKLLDITYVALLAAFMGALGFVPPIMLSFTPVPITLQTLGVLLAGGILGAKRGFLSMMIFLLLVAAGAPLLSGGRGGFAVFLGPSAGYLISWPITALCLGYLISRFSKLRFGRILFINLTVGILMMYIIGIPVQAFILHIKLTNAIITSLVYIPGDVLKATLASYLVYRLAKSPAIKRNLHKENSPIDEPLRAKTEA</sequence>
<dbReference type="EMBL" id="JARMQG010000014">
    <property type="protein sequence ID" value="MED3561309.1"/>
    <property type="molecule type" value="Genomic_DNA"/>
</dbReference>
<feature type="transmembrane region" description="Helical" evidence="9">
    <location>
        <begin position="115"/>
        <end position="140"/>
    </location>
</feature>
<keyword evidence="5 9" id="KW-0812">Transmembrane</keyword>
<proteinExistence type="inferred from homology"/>
<evidence type="ECO:0000256" key="8">
    <source>
        <dbReference type="PIRNR" id="PIRNR016661"/>
    </source>
</evidence>
<dbReference type="RefSeq" id="WP_327966160.1">
    <property type="nucleotide sequence ID" value="NZ_JARMQG010000014.1"/>
</dbReference>
<keyword evidence="11" id="KW-1185">Reference proteome</keyword>
<gene>
    <name evidence="10" type="ORF">P4447_01935</name>
</gene>
<organism evidence="10 11">
    <name type="scientific">Bacillus xiapuensis</name>
    <dbReference type="NCBI Taxonomy" id="2014075"/>
    <lineage>
        <taxon>Bacteria</taxon>
        <taxon>Bacillati</taxon>
        <taxon>Bacillota</taxon>
        <taxon>Bacilli</taxon>
        <taxon>Bacillales</taxon>
        <taxon>Bacillaceae</taxon>
        <taxon>Bacillus</taxon>
    </lineage>
</organism>
<reference evidence="10 11" key="1">
    <citation type="submission" date="2023-03" db="EMBL/GenBank/DDBJ databases">
        <title>Bacillus Genome Sequencing.</title>
        <authorList>
            <person name="Dunlap C."/>
        </authorList>
    </citation>
    <scope>NUCLEOTIDE SEQUENCE [LARGE SCALE GENOMIC DNA]</scope>
    <source>
        <strain evidence="10 11">B-14544</strain>
    </source>
</reference>
<comment type="caution">
    <text evidence="10">The sequence shown here is derived from an EMBL/GenBank/DDBJ whole genome shotgun (WGS) entry which is preliminary data.</text>
</comment>
<comment type="similarity">
    <text evidence="2 8">Belongs to the BioY family.</text>
</comment>
<evidence type="ECO:0000256" key="9">
    <source>
        <dbReference type="SAM" id="Phobius"/>
    </source>
</evidence>
<evidence type="ECO:0000256" key="6">
    <source>
        <dbReference type="ARBA" id="ARBA00022989"/>
    </source>
</evidence>
<evidence type="ECO:0000313" key="10">
    <source>
        <dbReference type="EMBL" id="MED3561309.1"/>
    </source>
</evidence>
<name>A0ABU6N519_9BACI</name>
<keyword evidence="6 9" id="KW-1133">Transmembrane helix</keyword>
<dbReference type="Proteomes" id="UP001330749">
    <property type="component" value="Unassembled WGS sequence"/>
</dbReference>
<evidence type="ECO:0000256" key="4">
    <source>
        <dbReference type="ARBA" id="ARBA00022475"/>
    </source>
</evidence>
<evidence type="ECO:0000256" key="5">
    <source>
        <dbReference type="ARBA" id="ARBA00022692"/>
    </source>
</evidence>
<keyword evidence="3 8" id="KW-0813">Transport</keyword>
<comment type="subcellular location">
    <subcellularLocation>
        <location evidence="1 8">Cell membrane</location>
        <topology evidence="1 8">Multi-pass membrane protein</topology>
    </subcellularLocation>
</comment>
<feature type="transmembrane region" description="Helical" evidence="9">
    <location>
        <begin position="78"/>
        <end position="103"/>
    </location>
</feature>
<dbReference type="InterPro" id="IPR003784">
    <property type="entry name" value="BioY"/>
</dbReference>
<feature type="transmembrane region" description="Helical" evidence="9">
    <location>
        <begin position="32"/>
        <end position="49"/>
    </location>
</feature>
<evidence type="ECO:0000256" key="7">
    <source>
        <dbReference type="ARBA" id="ARBA00023136"/>
    </source>
</evidence>
<evidence type="ECO:0000313" key="11">
    <source>
        <dbReference type="Proteomes" id="UP001330749"/>
    </source>
</evidence>
<dbReference type="Gene3D" id="1.10.1760.20">
    <property type="match status" value="1"/>
</dbReference>
<evidence type="ECO:0000256" key="1">
    <source>
        <dbReference type="ARBA" id="ARBA00004651"/>
    </source>
</evidence>
<feature type="transmembrane region" description="Helical" evidence="9">
    <location>
        <begin position="7"/>
        <end position="26"/>
    </location>
</feature>
<keyword evidence="7 8" id="KW-0472">Membrane</keyword>
<feature type="transmembrane region" description="Helical" evidence="9">
    <location>
        <begin position="146"/>
        <end position="168"/>
    </location>
</feature>
<dbReference type="PANTHER" id="PTHR34295:SF4">
    <property type="entry name" value="BIOTIN TRANSPORTER BIOY-RELATED"/>
    <property type="match status" value="1"/>
</dbReference>
<evidence type="ECO:0000256" key="2">
    <source>
        <dbReference type="ARBA" id="ARBA00010692"/>
    </source>
</evidence>
<protein>
    <recommendedName>
        <fullName evidence="8">Biotin transporter</fullName>
    </recommendedName>
</protein>
<dbReference type="PANTHER" id="PTHR34295">
    <property type="entry name" value="BIOTIN TRANSPORTER BIOY"/>
    <property type="match status" value="1"/>
</dbReference>
<dbReference type="PIRSF" id="PIRSF016661">
    <property type="entry name" value="BioY"/>
    <property type="match status" value="1"/>
</dbReference>
<keyword evidence="4 8" id="KW-1003">Cell membrane</keyword>
<feature type="transmembrane region" description="Helical" evidence="9">
    <location>
        <begin position="54"/>
        <end position="72"/>
    </location>
</feature>
<dbReference type="Pfam" id="PF02632">
    <property type="entry name" value="BioY"/>
    <property type="match status" value="1"/>
</dbReference>
<evidence type="ECO:0000256" key="3">
    <source>
        <dbReference type="ARBA" id="ARBA00022448"/>
    </source>
</evidence>